<dbReference type="InterPro" id="IPR039461">
    <property type="entry name" value="Peptidase_M49"/>
</dbReference>
<dbReference type="Gene3D" id="3.30.540.30">
    <property type="match status" value="2"/>
</dbReference>
<gene>
    <name evidence="4" type="ORF">TWF694_004439</name>
</gene>
<dbReference type="Pfam" id="PF03571">
    <property type="entry name" value="Peptidase_M49"/>
    <property type="match status" value="1"/>
</dbReference>
<keyword evidence="2" id="KW-0378">Hydrolase</keyword>
<dbReference type="PANTHER" id="PTHR23422:SF11">
    <property type="entry name" value="DIPEPTIDYL PEPTIDASE 3"/>
    <property type="match status" value="1"/>
</dbReference>
<dbReference type="EMBL" id="JAVHJO010000015">
    <property type="protein sequence ID" value="KAK6527450.1"/>
    <property type="molecule type" value="Genomic_DNA"/>
</dbReference>
<keyword evidence="5" id="KW-1185">Reference proteome</keyword>
<dbReference type="GO" id="GO:0005737">
    <property type="term" value="C:cytoplasm"/>
    <property type="evidence" value="ECO:0007669"/>
    <property type="project" value="TreeGrafter"/>
</dbReference>
<feature type="region of interest" description="Disordered" evidence="3">
    <location>
        <begin position="363"/>
        <end position="383"/>
    </location>
</feature>
<sequence>MEQVSKESPVIFDIILELYKICQGDWKSYGEKVEVDEEEITKFLQYAATFLHNLGNYFGKGDQKFNPRIPEEEFRKLVSGSKRAATLYESSWEAIYALAPACLGYPSESGQAQSRYYLAEDGADDFTKDEISAISKILHDQGINQENTRILKHLVGDIYEYIATQASTESSENPKLLGSITSNEAEYKILLRGGDHQQQLQKINSSLTEALAYCATDRQKLVLTKLIESFETGNMEAYKESQRHWVKDIQPSVENIFGFVEPYRDPAGVRAEFEGLVGLVDKEETKTLTTLAENSTTFIRLLPWTKGFTENDGKGPFEKELFEAPDFTSLHTLTYCSSIIFPGINLPNFNDIRQETGFKNVMIANSMSPPGGDSDSKQRRSSETIRVDPVVEETFQQHYQATFYLWVVFHELLGHGTGKLLTESSDGSFNFDKENPPINPVDQKPISSWYRPGETWTGLFRDIATTVDECRCEVVGAYFMGFPEILGLFGYKDEKECEEMEYNMYLQLGCAGLRALNNYIVEDKKWGQAHSRGHFAIMKILLSAGDGFLSIKEDLQAQTLTVSIDRTKIKTHGLPALSDFLLRLHMYRSIADEKGCREYYEELTSPSEEFLQWREMIIANKPAQELFVQDNTFLQDGEVILKEYGATLEGMIESWVDRDV</sequence>
<organism evidence="4 5">
    <name type="scientific">Orbilia ellipsospora</name>
    <dbReference type="NCBI Taxonomy" id="2528407"/>
    <lineage>
        <taxon>Eukaryota</taxon>
        <taxon>Fungi</taxon>
        <taxon>Dikarya</taxon>
        <taxon>Ascomycota</taxon>
        <taxon>Pezizomycotina</taxon>
        <taxon>Orbiliomycetes</taxon>
        <taxon>Orbiliales</taxon>
        <taxon>Orbiliaceae</taxon>
        <taxon>Orbilia</taxon>
    </lineage>
</organism>
<feature type="compositionally biased region" description="Basic and acidic residues" evidence="3">
    <location>
        <begin position="374"/>
        <end position="383"/>
    </location>
</feature>
<dbReference type="GO" id="GO:0046872">
    <property type="term" value="F:metal ion binding"/>
    <property type="evidence" value="ECO:0007669"/>
    <property type="project" value="UniProtKB-KW"/>
</dbReference>
<protein>
    <recommendedName>
        <fullName evidence="6">Dipeptidyl-peptidase III</fullName>
    </recommendedName>
</protein>
<reference evidence="4 5" key="1">
    <citation type="submission" date="2019-10" db="EMBL/GenBank/DDBJ databases">
        <authorList>
            <person name="Palmer J.M."/>
        </authorList>
    </citation>
    <scope>NUCLEOTIDE SEQUENCE [LARGE SCALE GENOMIC DNA]</scope>
    <source>
        <strain evidence="4 5">TWF694</strain>
    </source>
</reference>
<name>A0AAV9WV41_9PEZI</name>
<evidence type="ECO:0000256" key="1">
    <source>
        <dbReference type="ARBA" id="ARBA00022723"/>
    </source>
</evidence>
<evidence type="ECO:0000256" key="2">
    <source>
        <dbReference type="ARBA" id="ARBA00022801"/>
    </source>
</evidence>
<evidence type="ECO:0000313" key="4">
    <source>
        <dbReference type="EMBL" id="KAK6527450.1"/>
    </source>
</evidence>
<accession>A0AAV9WV41</accession>
<dbReference type="AlphaFoldDB" id="A0AAV9WV41"/>
<evidence type="ECO:0000313" key="5">
    <source>
        <dbReference type="Proteomes" id="UP001365542"/>
    </source>
</evidence>
<dbReference type="PANTHER" id="PTHR23422">
    <property type="entry name" value="DIPEPTIDYL PEPTIDASE III-RELATED"/>
    <property type="match status" value="1"/>
</dbReference>
<evidence type="ECO:0000256" key="3">
    <source>
        <dbReference type="SAM" id="MobiDB-lite"/>
    </source>
</evidence>
<evidence type="ECO:0008006" key="6">
    <source>
        <dbReference type="Google" id="ProtNLM"/>
    </source>
</evidence>
<comment type="caution">
    <text evidence="4">The sequence shown here is derived from an EMBL/GenBank/DDBJ whole genome shotgun (WGS) entry which is preliminary data.</text>
</comment>
<proteinExistence type="predicted"/>
<keyword evidence="1" id="KW-0479">Metal-binding</keyword>
<dbReference type="GO" id="GO:0008239">
    <property type="term" value="F:dipeptidyl-peptidase activity"/>
    <property type="evidence" value="ECO:0007669"/>
    <property type="project" value="TreeGrafter"/>
</dbReference>
<dbReference type="Proteomes" id="UP001365542">
    <property type="component" value="Unassembled WGS sequence"/>
</dbReference>